<evidence type="ECO:0000313" key="2">
    <source>
        <dbReference type="EMBL" id="MBW98235.1"/>
    </source>
</evidence>
<proteinExistence type="predicted"/>
<feature type="region of interest" description="Disordered" evidence="1">
    <location>
        <begin position="1"/>
        <end position="21"/>
    </location>
</feature>
<dbReference type="AlphaFoldDB" id="A0A2P2JXQ9"/>
<dbReference type="EMBL" id="GGEC01017752">
    <property type="protein sequence ID" value="MBW98235.1"/>
    <property type="molecule type" value="Transcribed_RNA"/>
</dbReference>
<name>A0A2P2JXQ9_RHIMU</name>
<accession>A0A2P2JXQ9</accession>
<organism evidence="2">
    <name type="scientific">Rhizophora mucronata</name>
    <name type="common">Asiatic mangrove</name>
    <dbReference type="NCBI Taxonomy" id="61149"/>
    <lineage>
        <taxon>Eukaryota</taxon>
        <taxon>Viridiplantae</taxon>
        <taxon>Streptophyta</taxon>
        <taxon>Embryophyta</taxon>
        <taxon>Tracheophyta</taxon>
        <taxon>Spermatophyta</taxon>
        <taxon>Magnoliopsida</taxon>
        <taxon>eudicotyledons</taxon>
        <taxon>Gunneridae</taxon>
        <taxon>Pentapetalae</taxon>
        <taxon>rosids</taxon>
        <taxon>fabids</taxon>
        <taxon>Malpighiales</taxon>
        <taxon>Rhizophoraceae</taxon>
        <taxon>Rhizophora</taxon>
    </lineage>
</organism>
<evidence type="ECO:0000256" key="1">
    <source>
        <dbReference type="SAM" id="MobiDB-lite"/>
    </source>
</evidence>
<protein>
    <submittedName>
        <fullName evidence="2">Uncharacterized protein</fullName>
    </submittedName>
</protein>
<sequence>MKSQAMKPNEVTGKSGEPSLHTSKACASFVLKELCSRSDFEFSDSSTIPLSLGLP</sequence>
<reference evidence="2" key="1">
    <citation type="submission" date="2018-02" db="EMBL/GenBank/DDBJ databases">
        <title>Rhizophora mucronata_Transcriptome.</title>
        <authorList>
            <person name="Meera S.P."/>
            <person name="Sreeshan A."/>
            <person name="Augustine A."/>
        </authorList>
    </citation>
    <scope>NUCLEOTIDE SEQUENCE</scope>
    <source>
        <tissue evidence="2">Leaf</tissue>
    </source>
</reference>